<dbReference type="GO" id="GO:0005634">
    <property type="term" value="C:nucleus"/>
    <property type="evidence" value="ECO:0007669"/>
    <property type="project" value="TreeGrafter"/>
</dbReference>
<dbReference type="PANTHER" id="PTHR11668:SF491">
    <property type="entry name" value="SERINE_THREONINE-PROTEIN PHOSPHATASE"/>
    <property type="match status" value="1"/>
</dbReference>
<dbReference type="Pfam" id="PF00149">
    <property type="entry name" value="Metallophos"/>
    <property type="match status" value="1"/>
</dbReference>
<keyword evidence="3" id="KW-1185">Reference proteome</keyword>
<dbReference type="PANTHER" id="PTHR11668">
    <property type="entry name" value="SERINE/THREONINE PROTEIN PHOSPHATASE"/>
    <property type="match status" value="1"/>
</dbReference>
<dbReference type="Proteomes" id="UP001432322">
    <property type="component" value="Unassembled WGS sequence"/>
</dbReference>
<feature type="domain" description="Serine/threonine specific protein phosphatases" evidence="1">
    <location>
        <begin position="1"/>
        <end position="147"/>
    </location>
</feature>
<protein>
    <recommendedName>
        <fullName evidence="1">Serine/threonine specific protein phosphatases domain-containing protein</fullName>
    </recommendedName>
</protein>
<dbReference type="InterPro" id="IPR050341">
    <property type="entry name" value="PP1_catalytic_subunit"/>
</dbReference>
<evidence type="ECO:0000313" key="2">
    <source>
        <dbReference type="EMBL" id="GMT10872.1"/>
    </source>
</evidence>
<evidence type="ECO:0000313" key="3">
    <source>
        <dbReference type="Proteomes" id="UP001432322"/>
    </source>
</evidence>
<comment type="caution">
    <text evidence="2">The sequence shown here is derived from an EMBL/GenBank/DDBJ whole genome shotgun (WGS) entry which is preliminary data.</text>
</comment>
<accession>A0AAV5UX69</accession>
<reference evidence="2" key="1">
    <citation type="submission" date="2023-10" db="EMBL/GenBank/DDBJ databases">
        <title>Genome assembly of Pristionchus species.</title>
        <authorList>
            <person name="Yoshida K."/>
            <person name="Sommer R.J."/>
        </authorList>
    </citation>
    <scope>NUCLEOTIDE SEQUENCE</scope>
    <source>
        <strain evidence="2">RS5133</strain>
    </source>
</reference>
<dbReference type="AlphaFoldDB" id="A0AAV5UX69"/>
<dbReference type="CDD" id="cd00144">
    <property type="entry name" value="MPP_PPP_family"/>
    <property type="match status" value="1"/>
</dbReference>
<proteinExistence type="predicted"/>
<dbReference type="InterPro" id="IPR006186">
    <property type="entry name" value="Ser/Thr-sp_prot-phosphatase"/>
</dbReference>
<dbReference type="PRINTS" id="PR00114">
    <property type="entry name" value="STPHPHTASE"/>
</dbReference>
<feature type="non-terminal residue" evidence="2">
    <location>
        <position position="148"/>
    </location>
</feature>
<gene>
    <name evidence="2" type="ORF">PFISCL1PPCAC_2169</name>
</gene>
<dbReference type="SMART" id="SM00156">
    <property type="entry name" value="PP2Ac"/>
    <property type="match status" value="1"/>
</dbReference>
<dbReference type="InterPro" id="IPR029052">
    <property type="entry name" value="Metallo-depent_PP-like"/>
</dbReference>
<sequence>DMFHMFNEAFSHLPLACLVGPSILCMHGGISPKLKSLDDILQIPKPFVDPNSNELACDLLWADPMIGLKGFKGNSVRGVSKHFGEDVLQSTMEALNLALIVRGHKMMMNGFSFFGIPNPHRKCALVTVFTASSYYPDRPNRGSAMYIN</sequence>
<name>A0AAV5UX69_9BILA</name>
<dbReference type="SUPFAM" id="SSF56300">
    <property type="entry name" value="Metallo-dependent phosphatases"/>
    <property type="match status" value="1"/>
</dbReference>
<organism evidence="2 3">
    <name type="scientific">Pristionchus fissidentatus</name>
    <dbReference type="NCBI Taxonomy" id="1538716"/>
    <lineage>
        <taxon>Eukaryota</taxon>
        <taxon>Metazoa</taxon>
        <taxon>Ecdysozoa</taxon>
        <taxon>Nematoda</taxon>
        <taxon>Chromadorea</taxon>
        <taxon>Rhabditida</taxon>
        <taxon>Rhabditina</taxon>
        <taxon>Diplogasteromorpha</taxon>
        <taxon>Diplogasteroidea</taxon>
        <taxon>Neodiplogasteridae</taxon>
        <taxon>Pristionchus</taxon>
    </lineage>
</organism>
<dbReference type="GO" id="GO:0005737">
    <property type="term" value="C:cytoplasm"/>
    <property type="evidence" value="ECO:0007669"/>
    <property type="project" value="TreeGrafter"/>
</dbReference>
<dbReference type="InterPro" id="IPR004843">
    <property type="entry name" value="Calcineurin-like_PHP"/>
</dbReference>
<dbReference type="GO" id="GO:0004722">
    <property type="term" value="F:protein serine/threonine phosphatase activity"/>
    <property type="evidence" value="ECO:0007669"/>
    <property type="project" value="TreeGrafter"/>
</dbReference>
<dbReference type="EMBL" id="BTSY01000001">
    <property type="protein sequence ID" value="GMT10872.1"/>
    <property type="molecule type" value="Genomic_DNA"/>
</dbReference>
<evidence type="ECO:0000259" key="1">
    <source>
        <dbReference type="SMART" id="SM00156"/>
    </source>
</evidence>
<dbReference type="Gene3D" id="3.60.21.10">
    <property type="match status" value="1"/>
</dbReference>
<feature type="non-terminal residue" evidence="2">
    <location>
        <position position="1"/>
    </location>
</feature>